<name>A0ABS7A2C0_9DEIN</name>
<gene>
    <name evidence="1" type="ORF">KZX47_12160</name>
</gene>
<evidence type="ECO:0000313" key="1">
    <source>
        <dbReference type="EMBL" id="MBW6395897.1"/>
    </source>
</evidence>
<dbReference type="Proteomes" id="UP000724268">
    <property type="component" value="Unassembled WGS sequence"/>
</dbReference>
<sequence>MERDQGYRFYLWRVEVSSNQLRVGEAFTLRFCLGNQGFGGFCNPKGLEVVFKREGGWPRGGAWVDGVFVGSILGRRGGVHGAGFHGAGGLGSFG</sequence>
<evidence type="ECO:0000313" key="2">
    <source>
        <dbReference type="Proteomes" id="UP000724268"/>
    </source>
</evidence>
<comment type="caution">
    <text evidence="1">The sequence shown here is derived from an EMBL/GenBank/DDBJ whole genome shotgun (WGS) entry which is preliminary data.</text>
</comment>
<protein>
    <submittedName>
        <fullName evidence="1">DUF4832 domain-containing protein</fullName>
    </submittedName>
</protein>
<dbReference type="EMBL" id="JAHXRS010000026">
    <property type="protein sequence ID" value="MBW6395897.1"/>
    <property type="molecule type" value="Genomic_DNA"/>
</dbReference>
<keyword evidence="2" id="KW-1185">Reference proteome</keyword>
<reference evidence="1 2" key="1">
    <citation type="submission" date="2021-07" db="EMBL/GenBank/DDBJ databases">
        <title>Thermus aquaticus gen. n. and sp. n., a nonsporulating extreme thermophile.</title>
        <authorList>
            <person name="Hu C.-J."/>
            <person name="Li W.-J."/>
            <person name="Xian W.-D."/>
        </authorList>
    </citation>
    <scope>NUCLEOTIDE SEQUENCE [LARGE SCALE GENOMIC DNA]</scope>
    <source>
        <strain evidence="1 2">SYSU G05001</strain>
    </source>
</reference>
<accession>A0ABS7A2C0</accession>
<organism evidence="1 2">
    <name type="scientific">Thermus brevis</name>
    <dbReference type="NCBI Taxonomy" id="2862456"/>
    <lineage>
        <taxon>Bacteria</taxon>
        <taxon>Thermotogati</taxon>
        <taxon>Deinococcota</taxon>
        <taxon>Deinococci</taxon>
        <taxon>Thermales</taxon>
        <taxon>Thermaceae</taxon>
        <taxon>Thermus</taxon>
    </lineage>
</organism>
<proteinExistence type="predicted"/>